<evidence type="ECO:0000313" key="10">
    <source>
        <dbReference type="EMBL" id="MCF1749652.1"/>
    </source>
</evidence>
<keyword evidence="7" id="KW-0413">Isomerase</keyword>
<evidence type="ECO:0000259" key="9">
    <source>
        <dbReference type="Pfam" id="PF18916"/>
    </source>
</evidence>
<organism evidence="10 11">
    <name type="scientific">Mariniradius sediminis</name>
    <dbReference type="NCBI Taxonomy" id="2909237"/>
    <lineage>
        <taxon>Bacteria</taxon>
        <taxon>Pseudomonadati</taxon>
        <taxon>Bacteroidota</taxon>
        <taxon>Cytophagia</taxon>
        <taxon>Cytophagales</taxon>
        <taxon>Cyclobacteriaceae</taxon>
        <taxon>Mariniradius</taxon>
    </lineage>
</organism>
<feature type="transmembrane region" description="Helical" evidence="8">
    <location>
        <begin position="108"/>
        <end position="126"/>
    </location>
</feature>
<name>A0ABS9BQ78_9BACT</name>
<keyword evidence="11" id="KW-1185">Reference proteome</keyword>
<feature type="transmembrane region" description="Helical" evidence="8">
    <location>
        <begin position="34"/>
        <end position="59"/>
    </location>
</feature>
<comment type="pathway">
    <text evidence="2">Carotenoid biosynthesis.</text>
</comment>
<feature type="transmembrane region" description="Helical" evidence="8">
    <location>
        <begin position="132"/>
        <end position="151"/>
    </location>
</feature>
<feature type="domain" description="Lycopene cyclase" evidence="9">
    <location>
        <begin position="4"/>
        <end position="96"/>
    </location>
</feature>
<evidence type="ECO:0000313" key="11">
    <source>
        <dbReference type="Proteomes" id="UP001201449"/>
    </source>
</evidence>
<evidence type="ECO:0000256" key="5">
    <source>
        <dbReference type="ARBA" id="ARBA00022989"/>
    </source>
</evidence>
<keyword evidence="3 8" id="KW-0812">Transmembrane</keyword>
<feature type="domain" description="Lycopene cyclase" evidence="9">
    <location>
        <begin position="129"/>
        <end position="224"/>
    </location>
</feature>
<dbReference type="Pfam" id="PF18916">
    <property type="entry name" value="Lycopene_cyc"/>
    <property type="match status" value="2"/>
</dbReference>
<evidence type="ECO:0000256" key="7">
    <source>
        <dbReference type="ARBA" id="ARBA00023235"/>
    </source>
</evidence>
<dbReference type="EMBL" id="JAKEVZ010000001">
    <property type="protein sequence ID" value="MCF1749652.1"/>
    <property type="molecule type" value="Genomic_DNA"/>
</dbReference>
<keyword evidence="4" id="KW-0125">Carotenoid biosynthesis</keyword>
<dbReference type="Proteomes" id="UP001201449">
    <property type="component" value="Unassembled WGS sequence"/>
</dbReference>
<comment type="caution">
    <text evidence="10">The sequence shown here is derived from an EMBL/GenBank/DDBJ whole genome shotgun (WGS) entry which is preliminary data.</text>
</comment>
<evidence type="ECO:0000256" key="2">
    <source>
        <dbReference type="ARBA" id="ARBA00004829"/>
    </source>
</evidence>
<dbReference type="NCBIfam" id="TIGR03462">
    <property type="entry name" value="CarR_dom_SF"/>
    <property type="match status" value="2"/>
</dbReference>
<keyword evidence="6 8" id="KW-0472">Membrane</keyword>
<proteinExistence type="predicted"/>
<dbReference type="RefSeq" id="WP_234859828.1">
    <property type="nucleotide sequence ID" value="NZ_JAKEVZ010000001.1"/>
</dbReference>
<evidence type="ECO:0000256" key="1">
    <source>
        <dbReference type="ARBA" id="ARBA00004141"/>
    </source>
</evidence>
<gene>
    <name evidence="10" type="ORF">L0U89_01110</name>
</gene>
<evidence type="ECO:0000256" key="6">
    <source>
        <dbReference type="ARBA" id="ARBA00023136"/>
    </source>
</evidence>
<accession>A0ABS9BQ78</accession>
<evidence type="ECO:0000256" key="8">
    <source>
        <dbReference type="SAM" id="Phobius"/>
    </source>
</evidence>
<keyword evidence="5 8" id="KW-1133">Transmembrane helix</keyword>
<feature type="transmembrane region" description="Helical" evidence="8">
    <location>
        <begin position="197"/>
        <end position="218"/>
    </location>
</feature>
<evidence type="ECO:0000256" key="3">
    <source>
        <dbReference type="ARBA" id="ARBA00022692"/>
    </source>
</evidence>
<protein>
    <submittedName>
        <fullName evidence="10">Lycopene cyclase domain-containing protein</fullName>
    </submittedName>
</protein>
<evidence type="ECO:0000256" key="4">
    <source>
        <dbReference type="ARBA" id="ARBA00022746"/>
    </source>
</evidence>
<dbReference type="InterPro" id="IPR017825">
    <property type="entry name" value="Lycopene_cyclase_dom"/>
</dbReference>
<comment type="subcellular location">
    <subcellularLocation>
        <location evidence="1">Membrane</location>
        <topology evidence="1">Multi-pass membrane protein</topology>
    </subcellularLocation>
</comment>
<sequence length="236" mass="27997">MEKYLYLALMLFSISYPLAQSFEHRITYYRQWRYLFPAIAITAFVFIVWDHWFTVIGVWEFNPRYVLGYFFLELPLEEWMFFIAVPFASIFIYEVLNYFVKKDVLQPIAKATTLFLIPFLFVVGMLNLDKWYTSVNLLLGSGTLALHYIFFQTKYLGRFYLAYLVHLIPFLLVNGVLTGGFTEEPVVIYNNAENLGIRIFTIPIEDTVYSMILLLMNISFYEKFRQRKTIQTVKSL</sequence>
<reference evidence="10 11" key="1">
    <citation type="submission" date="2022-01" db="EMBL/GenBank/DDBJ databases">
        <title>Mariniradius saccharolyticus sp. nov., isolated from sediment of a river.</title>
        <authorList>
            <person name="Liu H."/>
        </authorList>
    </citation>
    <scope>NUCLEOTIDE SEQUENCE [LARGE SCALE GENOMIC DNA]</scope>
    <source>
        <strain evidence="10 11">RY-2</strain>
    </source>
</reference>
<feature type="transmembrane region" description="Helical" evidence="8">
    <location>
        <begin position="79"/>
        <end position="96"/>
    </location>
</feature>
<feature type="transmembrane region" description="Helical" evidence="8">
    <location>
        <begin position="158"/>
        <end position="177"/>
    </location>
</feature>